<dbReference type="PANTHER" id="PTHR32322:SF9">
    <property type="entry name" value="AMINO-ACID METABOLITE EFFLUX PUMP-RELATED"/>
    <property type="match status" value="1"/>
</dbReference>
<proteinExistence type="inferred from homology"/>
<accession>A0A7R7HZX0</accession>
<comment type="similarity">
    <text evidence="2">Belongs to the EamA transporter family.</text>
</comment>
<evidence type="ECO:0000256" key="3">
    <source>
        <dbReference type="ARBA" id="ARBA00022692"/>
    </source>
</evidence>
<feature type="transmembrane region" description="Helical" evidence="7">
    <location>
        <begin position="223"/>
        <end position="242"/>
    </location>
</feature>
<evidence type="ECO:0000256" key="1">
    <source>
        <dbReference type="ARBA" id="ARBA00004141"/>
    </source>
</evidence>
<feature type="transmembrane region" description="Helical" evidence="7">
    <location>
        <begin position="103"/>
        <end position="124"/>
    </location>
</feature>
<evidence type="ECO:0000313" key="10">
    <source>
        <dbReference type="Proteomes" id="UP000611640"/>
    </source>
</evidence>
<dbReference type="InterPro" id="IPR050638">
    <property type="entry name" value="AA-Vitamin_Transporters"/>
</dbReference>
<feature type="transmembrane region" description="Helical" evidence="7">
    <location>
        <begin position="136"/>
        <end position="155"/>
    </location>
</feature>
<dbReference type="KEGG" id="atl:Athai_53520"/>
<dbReference type="EMBL" id="AP023355">
    <property type="protein sequence ID" value="BCJ37849.1"/>
    <property type="molecule type" value="Genomic_DNA"/>
</dbReference>
<dbReference type="Gene3D" id="1.10.3730.20">
    <property type="match status" value="1"/>
</dbReference>
<protein>
    <recommendedName>
        <fullName evidence="8">EamA domain-containing protein</fullName>
    </recommendedName>
</protein>
<sequence length="387" mass="40007">MPHPATIAGVRIPRWVPGFLLVSMIWGASFTFIKLAVDGGLPPPWLAFVRCLTGALTLALVCLVRRESPGRDPVTWLHGLVVALLLNTVPFTLVAFGETHVSSVFAGLCNAVTPLATMAFAVALVPAERLTGRRAAGLGVGLGGVLVLLGVWRGLPGGTLAGALACVASTVLYGAGFAYTRRFLAHRSASATGLSTVQMVCATAELAVLAPLSGEAPRWPGPIAAGALLALGALGTGIAYILNLTVIRTAGATVASTVTYLTPVWSTLLGALLLGESLAARHLAGGALILAGVLLVQWRATGRRNGKRVPAGCPRAVASDAEPAILVADGDRMDEGRPDDEAEPDHRRGEGRQEPLVRRTHREPPRPAEAGGAVRHLPDVPAEGRGG</sequence>
<feature type="compositionally biased region" description="Basic and acidic residues" evidence="6">
    <location>
        <begin position="344"/>
        <end position="366"/>
    </location>
</feature>
<dbReference type="PANTHER" id="PTHR32322">
    <property type="entry name" value="INNER MEMBRANE TRANSPORTER"/>
    <property type="match status" value="1"/>
</dbReference>
<feature type="transmembrane region" description="Helical" evidence="7">
    <location>
        <begin position="76"/>
        <end position="97"/>
    </location>
</feature>
<feature type="transmembrane region" description="Helical" evidence="7">
    <location>
        <begin position="12"/>
        <end position="33"/>
    </location>
</feature>
<feature type="domain" description="EamA" evidence="8">
    <location>
        <begin position="15"/>
        <end position="149"/>
    </location>
</feature>
<dbReference type="InterPro" id="IPR037185">
    <property type="entry name" value="EmrE-like"/>
</dbReference>
<dbReference type="GO" id="GO:0016020">
    <property type="term" value="C:membrane"/>
    <property type="evidence" value="ECO:0007669"/>
    <property type="project" value="UniProtKB-SubCell"/>
</dbReference>
<evidence type="ECO:0000313" key="9">
    <source>
        <dbReference type="EMBL" id="BCJ37849.1"/>
    </source>
</evidence>
<feature type="transmembrane region" description="Helical" evidence="7">
    <location>
        <begin position="45"/>
        <end position="64"/>
    </location>
</feature>
<evidence type="ECO:0000256" key="4">
    <source>
        <dbReference type="ARBA" id="ARBA00022989"/>
    </source>
</evidence>
<evidence type="ECO:0000256" key="2">
    <source>
        <dbReference type="ARBA" id="ARBA00007362"/>
    </source>
</evidence>
<name>A0A7R7HZX0_9ACTN</name>
<dbReference type="SUPFAM" id="SSF103481">
    <property type="entry name" value="Multidrug resistance efflux transporter EmrE"/>
    <property type="match status" value="2"/>
</dbReference>
<keyword evidence="10" id="KW-1185">Reference proteome</keyword>
<feature type="transmembrane region" description="Helical" evidence="7">
    <location>
        <begin position="191"/>
        <end position="211"/>
    </location>
</feature>
<evidence type="ECO:0000256" key="7">
    <source>
        <dbReference type="SAM" id="Phobius"/>
    </source>
</evidence>
<reference evidence="9 10" key="1">
    <citation type="submission" date="2020-08" db="EMBL/GenBank/DDBJ databases">
        <title>Whole genome shotgun sequence of Actinocatenispora thailandica NBRC 105041.</title>
        <authorList>
            <person name="Komaki H."/>
            <person name="Tamura T."/>
        </authorList>
    </citation>
    <scope>NUCLEOTIDE SEQUENCE [LARGE SCALE GENOMIC DNA]</scope>
    <source>
        <strain evidence="9 10">NBRC 105041</strain>
    </source>
</reference>
<feature type="transmembrane region" description="Helical" evidence="7">
    <location>
        <begin position="254"/>
        <end position="274"/>
    </location>
</feature>
<evidence type="ECO:0000256" key="6">
    <source>
        <dbReference type="SAM" id="MobiDB-lite"/>
    </source>
</evidence>
<dbReference type="Proteomes" id="UP000611640">
    <property type="component" value="Chromosome"/>
</dbReference>
<organism evidence="9 10">
    <name type="scientific">Actinocatenispora thailandica</name>
    <dbReference type="NCBI Taxonomy" id="227318"/>
    <lineage>
        <taxon>Bacteria</taxon>
        <taxon>Bacillati</taxon>
        <taxon>Actinomycetota</taxon>
        <taxon>Actinomycetes</taxon>
        <taxon>Micromonosporales</taxon>
        <taxon>Micromonosporaceae</taxon>
        <taxon>Actinocatenispora</taxon>
    </lineage>
</organism>
<feature type="domain" description="EamA" evidence="8">
    <location>
        <begin position="161"/>
        <end position="296"/>
    </location>
</feature>
<feature type="region of interest" description="Disordered" evidence="6">
    <location>
        <begin position="329"/>
        <end position="387"/>
    </location>
</feature>
<keyword evidence="4 7" id="KW-1133">Transmembrane helix</keyword>
<feature type="transmembrane region" description="Helical" evidence="7">
    <location>
        <begin position="280"/>
        <end position="298"/>
    </location>
</feature>
<dbReference type="Pfam" id="PF00892">
    <property type="entry name" value="EamA"/>
    <property type="match status" value="2"/>
</dbReference>
<evidence type="ECO:0000259" key="8">
    <source>
        <dbReference type="Pfam" id="PF00892"/>
    </source>
</evidence>
<keyword evidence="5 7" id="KW-0472">Membrane</keyword>
<keyword evidence="3 7" id="KW-0812">Transmembrane</keyword>
<dbReference type="AlphaFoldDB" id="A0A7R7HZX0"/>
<comment type="subcellular location">
    <subcellularLocation>
        <location evidence="1">Membrane</location>
        <topology evidence="1">Multi-pass membrane protein</topology>
    </subcellularLocation>
</comment>
<evidence type="ECO:0000256" key="5">
    <source>
        <dbReference type="ARBA" id="ARBA00023136"/>
    </source>
</evidence>
<feature type="transmembrane region" description="Helical" evidence="7">
    <location>
        <begin position="161"/>
        <end position="179"/>
    </location>
</feature>
<gene>
    <name evidence="9" type="ORF">Athai_53520</name>
</gene>
<dbReference type="InterPro" id="IPR000620">
    <property type="entry name" value="EamA_dom"/>
</dbReference>